<proteinExistence type="predicted"/>
<keyword evidence="1" id="KW-0479">Metal-binding</keyword>
<dbReference type="InterPro" id="IPR000315">
    <property type="entry name" value="Znf_B-box"/>
</dbReference>
<feature type="region of interest" description="Disordered" evidence="6">
    <location>
        <begin position="818"/>
        <end position="881"/>
    </location>
</feature>
<evidence type="ECO:0000313" key="9">
    <source>
        <dbReference type="EMBL" id="EEN68704.1"/>
    </source>
</evidence>
<dbReference type="InterPro" id="IPR047153">
    <property type="entry name" value="TRIM45/56/19-like"/>
</dbReference>
<feature type="compositionally biased region" description="Basic residues" evidence="6">
    <location>
        <begin position="595"/>
        <end position="610"/>
    </location>
</feature>
<name>C3XTB5_BRAFL</name>
<feature type="compositionally biased region" description="Basic and acidic residues" evidence="6">
    <location>
        <begin position="367"/>
        <end position="378"/>
    </location>
</feature>
<dbReference type="Gene3D" id="3.30.40.10">
    <property type="entry name" value="Zinc/RING finger domain, C3HC4 (zinc finger)"/>
    <property type="match status" value="1"/>
</dbReference>
<dbReference type="GO" id="GO:0061630">
    <property type="term" value="F:ubiquitin protein ligase activity"/>
    <property type="evidence" value="ECO:0000318"/>
    <property type="project" value="GO_Central"/>
</dbReference>
<dbReference type="PANTHER" id="PTHR25462:SF296">
    <property type="entry name" value="MEIOTIC P26, ISOFORM F"/>
    <property type="match status" value="1"/>
</dbReference>
<feature type="domain" description="B box-type" evidence="8">
    <location>
        <begin position="143"/>
        <end position="183"/>
    </location>
</feature>
<keyword evidence="5" id="KW-0175">Coiled coil</keyword>
<dbReference type="SUPFAM" id="SSF57845">
    <property type="entry name" value="B-box zinc-binding domain"/>
    <property type="match status" value="1"/>
</dbReference>
<reference evidence="11" key="3">
    <citation type="submission" date="2025-04" db="UniProtKB">
        <authorList>
            <consortium name="RefSeq"/>
        </authorList>
    </citation>
    <scope>IDENTIFICATION</scope>
    <source>
        <strain evidence="11">S238N-H82</strain>
        <tissue evidence="11">Testes</tissue>
    </source>
</reference>
<dbReference type="PROSITE" id="PS50119">
    <property type="entry name" value="ZF_BBOX"/>
    <property type="match status" value="1"/>
</dbReference>
<dbReference type="InterPro" id="IPR017907">
    <property type="entry name" value="Znf_RING_CS"/>
</dbReference>
<dbReference type="eggNOG" id="KOG2177">
    <property type="taxonomic scope" value="Eukaryota"/>
</dbReference>
<dbReference type="CDD" id="cd19756">
    <property type="entry name" value="Bbox2"/>
    <property type="match status" value="1"/>
</dbReference>
<feature type="region of interest" description="Disordered" evidence="6">
    <location>
        <begin position="539"/>
        <end position="724"/>
    </location>
</feature>
<feature type="compositionally biased region" description="Low complexity" evidence="6">
    <location>
        <begin position="670"/>
        <end position="685"/>
    </location>
</feature>
<evidence type="ECO:0000256" key="1">
    <source>
        <dbReference type="ARBA" id="ARBA00022723"/>
    </source>
</evidence>
<feature type="compositionally biased region" description="Acidic residues" evidence="6">
    <location>
        <begin position="576"/>
        <end position="588"/>
    </location>
</feature>
<feature type="compositionally biased region" description="Basic and acidic residues" evidence="6">
    <location>
        <begin position="755"/>
        <end position="776"/>
    </location>
</feature>
<feature type="region of interest" description="Disordered" evidence="6">
    <location>
        <begin position="430"/>
        <end position="523"/>
    </location>
</feature>
<feature type="compositionally biased region" description="Acidic residues" evidence="6">
    <location>
        <begin position="860"/>
        <end position="871"/>
    </location>
</feature>
<dbReference type="CDD" id="cd16449">
    <property type="entry name" value="RING-HC"/>
    <property type="match status" value="1"/>
</dbReference>
<feature type="compositionally biased region" description="Basic and acidic residues" evidence="6">
    <location>
        <begin position="907"/>
        <end position="919"/>
    </location>
</feature>
<feature type="compositionally biased region" description="Acidic residues" evidence="6">
    <location>
        <begin position="540"/>
        <end position="550"/>
    </location>
</feature>
<feature type="compositionally biased region" description="Low complexity" evidence="6">
    <location>
        <begin position="560"/>
        <end position="572"/>
    </location>
</feature>
<dbReference type="Proteomes" id="UP000001554">
    <property type="component" value="Chromosome 16"/>
</dbReference>
<dbReference type="GeneID" id="118403666"/>
<organism>
    <name type="scientific">Branchiostoma floridae</name>
    <name type="common">Florida lancelet</name>
    <name type="synonym">Amphioxus</name>
    <dbReference type="NCBI Taxonomy" id="7739"/>
    <lineage>
        <taxon>Eukaryota</taxon>
        <taxon>Metazoa</taxon>
        <taxon>Chordata</taxon>
        <taxon>Cephalochordata</taxon>
        <taxon>Leptocardii</taxon>
        <taxon>Amphioxiformes</taxon>
        <taxon>Branchiostomatidae</taxon>
        <taxon>Branchiostoma</taxon>
    </lineage>
</organism>
<feature type="region of interest" description="Disordered" evidence="6">
    <location>
        <begin position="901"/>
        <end position="932"/>
    </location>
</feature>
<evidence type="ECO:0000256" key="5">
    <source>
        <dbReference type="SAM" id="Coils"/>
    </source>
</evidence>
<dbReference type="InterPro" id="IPR013083">
    <property type="entry name" value="Znf_RING/FYVE/PHD"/>
</dbReference>
<dbReference type="PROSITE" id="PS50089">
    <property type="entry name" value="ZF_RING_2"/>
    <property type="match status" value="1"/>
</dbReference>
<feature type="compositionally biased region" description="Polar residues" evidence="6">
    <location>
        <begin position="836"/>
        <end position="845"/>
    </location>
</feature>
<dbReference type="PANTHER" id="PTHR25462">
    <property type="entry name" value="BONUS, ISOFORM C-RELATED"/>
    <property type="match status" value="1"/>
</dbReference>
<evidence type="ECO:0000256" key="2">
    <source>
        <dbReference type="ARBA" id="ARBA00022771"/>
    </source>
</evidence>
<dbReference type="EMBL" id="GG666462">
    <property type="protein sequence ID" value="EEN68704.1"/>
    <property type="molecule type" value="Genomic_DNA"/>
</dbReference>
<dbReference type="PROSITE" id="PS00518">
    <property type="entry name" value="ZF_RING_1"/>
    <property type="match status" value="1"/>
</dbReference>
<dbReference type="SMART" id="SM00184">
    <property type="entry name" value="RING"/>
    <property type="match status" value="1"/>
</dbReference>
<feature type="domain" description="RING-type" evidence="7">
    <location>
        <begin position="16"/>
        <end position="56"/>
    </location>
</feature>
<evidence type="ECO:0000313" key="11">
    <source>
        <dbReference type="RefSeq" id="XP_035658337.1"/>
    </source>
</evidence>
<feature type="region of interest" description="Disordered" evidence="6">
    <location>
        <begin position="743"/>
        <end position="806"/>
    </location>
</feature>
<reference evidence="10" key="2">
    <citation type="journal article" date="2020" name="Nat. Ecol. Evol.">
        <title>Deeply conserved synteny resolves early events in vertebrate evolution.</title>
        <authorList>
            <person name="Simakov O."/>
            <person name="Marletaz F."/>
            <person name="Yue J.X."/>
            <person name="O'Connell B."/>
            <person name="Jenkins J."/>
            <person name="Brandt A."/>
            <person name="Calef R."/>
            <person name="Tung C.H."/>
            <person name="Huang T.K."/>
            <person name="Schmutz J."/>
            <person name="Satoh N."/>
            <person name="Yu J.K."/>
            <person name="Putnam N.H."/>
            <person name="Green R.E."/>
            <person name="Rokhsar D.S."/>
        </authorList>
    </citation>
    <scope>NUCLEOTIDE SEQUENCE [LARGE SCALE GENOMIC DNA]</scope>
    <source>
        <strain evidence="10">S238N-H82</strain>
    </source>
</reference>
<evidence type="ECO:0000259" key="7">
    <source>
        <dbReference type="PROSITE" id="PS50089"/>
    </source>
</evidence>
<evidence type="ECO:0000256" key="6">
    <source>
        <dbReference type="SAM" id="MobiDB-lite"/>
    </source>
</evidence>
<keyword evidence="2 4" id="KW-0863">Zinc-finger</keyword>
<keyword evidence="10" id="KW-1185">Reference proteome</keyword>
<feature type="coiled-coil region" evidence="5">
    <location>
        <begin position="184"/>
        <end position="229"/>
    </location>
</feature>
<reference evidence="9" key="1">
    <citation type="journal article" date="2008" name="Nature">
        <title>The amphioxus genome and the evolution of the chordate karyotype.</title>
        <authorList>
            <consortium name="US DOE Joint Genome Institute (JGI-PGF)"/>
            <person name="Putnam N.H."/>
            <person name="Butts T."/>
            <person name="Ferrier D.E.K."/>
            <person name="Furlong R.F."/>
            <person name="Hellsten U."/>
            <person name="Kawashima T."/>
            <person name="Robinson-Rechavi M."/>
            <person name="Shoguchi E."/>
            <person name="Terry A."/>
            <person name="Yu J.-K."/>
            <person name="Benito-Gutierrez E.L."/>
            <person name="Dubchak I."/>
            <person name="Garcia-Fernandez J."/>
            <person name="Gibson-Brown J.J."/>
            <person name="Grigoriev I.V."/>
            <person name="Horton A.C."/>
            <person name="de Jong P.J."/>
            <person name="Jurka J."/>
            <person name="Kapitonov V.V."/>
            <person name="Kohara Y."/>
            <person name="Kuroki Y."/>
            <person name="Lindquist E."/>
            <person name="Lucas S."/>
            <person name="Osoegawa K."/>
            <person name="Pennacchio L.A."/>
            <person name="Salamov A.A."/>
            <person name="Satou Y."/>
            <person name="Sauka-Spengler T."/>
            <person name="Schmutz J."/>
            <person name="Shin-I T."/>
            <person name="Toyoda A."/>
            <person name="Bronner-Fraser M."/>
            <person name="Fujiyama A."/>
            <person name="Holland L.Z."/>
            <person name="Holland P.W.H."/>
            <person name="Satoh N."/>
            <person name="Rokhsar D.S."/>
        </authorList>
    </citation>
    <scope>NUCLEOTIDE SEQUENCE [LARGE SCALE GENOMIC DNA]</scope>
    <source>
        <strain evidence="9">S238N-H82</strain>
        <tissue evidence="9">Testes</tissue>
    </source>
</reference>
<protein>
    <submittedName>
        <fullName evidence="11">Protein IWS1 homolog</fullName>
    </submittedName>
</protein>
<dbReference type="GO" id="GO:0005654">
    <property type="term" value="C:nucleoplasm"/>
    <property type="evidence" value="ECO:0000318"/>
    <property type="project" value="GO_Central"/>
</dbReference>
<evidence type="ECO:0000256" key="3">
    <source>
        <dbReference type="ARBA" id="ARBA00022833"/>
    </source>
</evidence>
<gene>
    <name evidence="11" type="primary">LOC118403666</name>
    <name evidence="9" type="ORF">BRAFLDRAFT_94975</name>
</gene>
<dbReference type="InterPro" id="IPR001841">
    <property type="entry name" value="Znf_RING"/>
</dbReference>
<dbReference type="RefSeq" id="XP_035658337.1">
    <property type="nucleotide sequence ID" value="XM_035802444.1"/>
</dbReference>
<dbReference type="OrthoDB" id="6106880at2759"/>
<evidence type="ECO:0000256" key="4">
    <source>
        <dbReference type="PROSITE-ProRule" id="PRU00024"/>
    </source>
</evidence>
<keyword evidence="3" id="KW-0862">Zinc</keyword>
<dbReference type="Gene3D" id="3.30.160.60">
    <property type="entry name" value="Classic Zinc Finger"/>
    <property type="match status" value="1"/>
</dbReference>
<dbReference type="SUPFAM" id="SSF57850">
    <property type="entry name" value="RING/U-box"/>
    <property type="match status" value="1"/>
</dbReference>
<sequence length="932" mass="106131">MTSSGDLLTEFHFLICRLCNQPLHHPRILHCWHYFCLHCIGGHLRSNDSVQCPVCDVKTLLHNEGLGGLTHKAGGLLTRLSETWKYISESDLETEIRHHCHYLAKTIPDPLQCLVPSTRVCQSCEEYMCEDCSPLHLIEMHSQQYYLCKRHGEPELAFCEDCRVVACFICTREEHLYHDTWGLVEKAERYKSEVKELIDKCRNRRWRVEDNLEANVRKTKSEIQNEAKKALEVLTKMIKQREGELLGQVDQFAMEMWIKIHREKQNSDPQTEKYDGLVTLGESLLDFGSSQEIVTTHQHLRYRLSGAIAEQSPLQVPELLRKEISFIPADPRTIEEEELLGNLNFSAESDQERMREDSSTSEEAESRDDQMESRDDHVIPSWVSAESGEVSTESPIEEVPVRKRKMSLMENILKIGREFERRRSLDTILDDDENKDSEDAKDTYSEPLSPSSKKRHKSADDTLAFRNTEEEQTENEKKTKNRTRKMSLPAISLHRSMESLTTGKNKDRVTSSGKLGNGKEKRFSVFSLSWNRQEASIAEDVLEAQDEEPAEDNKTLEPKLSSSSLGSLLDSGSGREDEDDDDEEEDDTKNEKGNTKKPRFKVKNLMKKAKSTLSLLPVANTEANEKEPGGWNDTLRRKKSSGDSSLNGSMTFSDVGDTNDVYDGSRKRYSVTSTGSSATITSTGSEGERTFTGADVNLDGASSSSSENRKKRDPKKWMSKRRADIKHFSRRISVDLTNSLKAWKAQEEDDEEDEQRVHPWDELPAKRHDSDLEKVSEVNAGDSGDPYETLNGGGGSQNGVNGRVKHRRVTFDDISANLREMNIQSESDDSEAEMKQSATEVSRSLPNIDESDRDDPKLSDDDERTDEDDIIDGNALNGSATYIPATRATKYVPRKWSRFKANFSPQKNERKSLESENAERPNYYRGRRFSMF</sequence>
<dbReference type="KEGG" id="bfo:118403666"/>
<feature type="compositionally biased region" description="Basic residues" evidence="6">
    <location>
        <begin position="709"/>
        <end position="720"/>
    </location>
</feature>
<accession>C3XTB5</accession>
<evidence type="ECO:0000259" key="8">
    <source>
        <dbReference type="PROSITE" id="PS50119"/>
    </source>
</evidence>
<dbReference type="OMA" id="ELAFCED"/>
<feature type="region of interest" description="Disordered" evidence="6">
    <location>
        <begin position="343"/>
        <end position="396"/>
    </location>
</feature>
<dbReference type="InParanoid" id="C3XTB5"/>
<dbReference type="GO" id="GO:0008270">
    <property type="term" value="F:zinc ion binding"/>
    <property type="evidence" value="ECO:0007669"/>
    <property type="project" value="UniProtKB-KW"/>
</dbReference>
<evidence type="ECO:0000313" key="10">
    <source>
        <dbReference type="Proteomes" id="UP000001554"/>
    </source>
</evidence>
<feature type="compositionally biased region" description="Polar residues" evidence="6">
    <location>
        <begin position="642"/>
        <end position="652"/>
    </location>
</feature>
<dbReference type="AlphaFoldDB" id="C3XTB5"/>